<dbReference type="Gene3D" id="1.20.1730.10">
    <property type="entry name" value="Sodium/glucose cotransporter"/>
    <property type="match status" value="1"/>
</dbReference>
<feature type="transmembrane region" description="Helical" evidence="13">
    <location>
        <begin position="334"/>
        <end position="357"/>
    </location>
</feature>
<comment type="caution">
    <text evidence="14">The sequence shown here is derived from an EMBL/GenBank/DDBJ whole genome shotgun (WGS) entry which is preliminary data.</text>
</comment>
<proteinExistence type="inferred from homology"/>
<feature type="transmembrane region" description="Helical" evidence="13">
    <location>
        <begin position="47"/>
        <end position="70"/>
    </location>
</feature>
<feature type="transmembrane region" description="Helical" evidence="13">
    <location>
        <begin position="283"/>
        <end position="308"/>
    </location>
</feature>
<protein>
    <recommendedName>
        <fullName evidence="16">Sodium-coupled monocarboxylate transporter 1</fullName>
    </recommendedName>
</protein>
<keyword evidence="5 13" id="KW-0812">Transmembrane</keyword>
<keyword evidence="15" id="KW-1185">Reference proteome</keyword>
<dbReference type="InterPro" id="IPR001734">
    <property type="entry name" value="Na/solute_symporter"/>
</dbReference>
<keyword evidence="8" id="KW-0406">Ion transport</keyword>
<evidence type="ECO:0000256" key="8">
    <source>
        <dbReference type="ARBA" id="ARBA00023065"/>
    </source>
</evidence>
<feature type="compositionally biased region" description="Basic and acidic residues" evidence="12">
    <location>
        <begin position="596"/>
        <end position="613"/>
    </location>
</feature>
<keyword evidence="9 13" id="KW-0472">Membrane</keyword>
<evidence type="ECO:0000256" key="4">
    <source>
        <dbReference type="ARBA" id="ARBA00022475"/>
    </source>
</evidence>
<keyword evidence="3" id="KW-0813">Transport</keyword>
<evidence type="ECO:0008006" key="16">
    <source>
        <dbReference type="Google" id="ProtNLM"/>
    </source>
</evidence>
<evidence type="ECO:0000256" key="1">
    <source>
        <dbReference type="ARBA" id="ARBA00004651"/>
    </source>
</evidence>
<keyword evidence="7" id="KW-0915">Sodium</keyword>
<comment type="subcellular location">
    <subcellularLocation>
        <location evidence="1">Cell membrane</location>
        <topology evidence="1">Multi-pass membrane protein</topology>
    </subcellularLocation>
</comment>
<keyword evidence="6 13" id="KW-1133">Transmembrane helix</keyword>
<evidence type="ECO:0000313" key="14">
    <source>
        <dbReference type="EMBL" id="KAF9409113.1"/>
    </source>
</evidence>
<evidence type="ECO:0000256" key="12">
    <source>
        <dbReference type="SAM" id="MobiDB-lite"/>
    </source>
</evidence>
<gene>
    <name evidence="14" type="ORF">HW555_011424</name>
</gene>
<feature type="transmembrane region" description="Helical" evidence="13">
    <location>
        <begin position="420"/>
        <end position="441"/>
    </location>
</feature>
<evidence type="ECO:0000256" key="5">
    <source>
        <dbReference type="ARBA" id="ARBA00022692"/>
    </source>
</evidence>
<dbReference type="EMBL" id="JACKWZ010000338">
    <property type="protein sequence ID" value="KAF9409113.1"/>
    <property type="molecule type" value="Genomic_DNA"/>
</dbReference>
<dbReference type="InterPro" id="IPR051163">
    <property type="entry name" value="Sodium:Solute_Symporter_SSF"/>
</dbReference>
<keyword evidence="4" id="KW-1003">Cell membrane</keyword>
<feature type="transmembrane region" description="Helical" evidence="13">
    <location>
        <begin position="133"/>
        <end position="154"/>
    </location>
</feature>
<dbReference type="PROSITE" id="PS50283">
    <property type="entry name" value="NA_SOLUT_SYMP_3"/>
    <property type="match status" value="1"/>
</dbReference>
<feature type="transmembrane region" description="Helical" evidence="13">
    <location>
        <begin position="538"/>
        <end position="560"/>
    </location>
</feature>
<dbReference type="GO" id="GO:0006814">
    <property type="term" value="P:sodium ion transport"/>
    <property type="evidence" value="ECO:0007669"/>
    <property type="project" value="UniProtKB-KW"/>
</dbReference>
<accession>A0A835KYV9</accession>
<feature type="transmembrane region" description="Helical" evidence="13">
    <location>
        <begin position="448"/>
        <end position="468"/>
    </location>
</feature>
<dbReference type="Proteomes" id="UP000648187">
    <property type="component" value="Unassembled WGS sequence"/>
</dbReference>
<evidence type="ECO:0000256" key="6">
    <source>
        <dbReference type="ARBA" id="ARBA00022989"/>
    </source>
</evidence>
<feature type="transmembrane region" description="Helical" evidence="13">
    <location>
        <begin position="13"/>
        <end position="31"/>
    </location>
</feature>
<dbReference type="Pfam" id="PF00474">
    <property type="entry name" value="SSF"/>
    <property type="match status" value="1"/>
</dbReference>
<keyword evidence="10" id="KW-0739">Sodium transport</keyword>
<dbReference type="GO" id="GO:0015293">
    <property type="term" value="F:symporter activity"/>
    <property type="evidence" value="ECO:0007669"/>
    <property type="project" value="TreeGrafter"/>
</dbReference>
<feature type="transmembrane region" description="Helical" evidence="13">
    <location>
        <begin position="90"/>
        <end position="112"/>
    </location>
</feature>
<reference evidence="14" key="1">
    <citation type="submission" date="2020-08" db="EMBL/GenBank/DDBJ databases">
        <title>Spodoptera exigua strain:BAW_Kor-Di-RS1 Genome sequencing and assembly.</title>
        <authorList>
            <person name="Kim J."/>
            <person name="Nam H.Y."/>
            <person name="Kwon M."/>
            <person name="Choi J.H."/>
            <person name="Cho S.R."/>
            <person name="Kim G.-H."/>
        </authorList>
    </citation>
    <scope>NUCLEOTIDE SEQUENCE</scope>
    <source>
        <strain evidence="14">BAW_Kor-Di-RS1</strain>
        <tissue evidence="14">Whole-body</tissue>
    </source>
</reference>
<dbReference type="PANTHER" id="PTHR42985">
    <property type="entry name" value="SODIUM-COUPLED MONOCARBOXYLATE TRANSPORTER"/>
    <property type="match status" value="1"/>
</dbReference>
<evidence type="ECO:0000256" key="9">
    <source>
        <dbReference type="ARBA" id="ARBA00023136"/>
    </source>
</evidence>
<evidence type="ECO:0000256" key="2">
    <source>
        <dbReference type="ARBA" id="ARBA00006434"/>
    </source>
</evidence>
<feature type="transmembrane region" description="Helical" evidence="13">
    <location>
        <begin position="196"/>
        <end position="214"/>
    </location>
</feature>
<evidence type="ECO:0000256" key="7">
    <source>
        <dbReference type="ARBA" id="ARBA00023053"/>
    </source>
</evidence>
<dbReference type="AlphaFoldDB" id="A0A835KYV9"/>
<evidence type="ECO:0000256" key="3">
    <source>
        <dbReference type="ARBA" id="ARBA00022448"/>
    </source>
</evidence>
<dbReference type="InterPro" id="IPR038377">
    <property type="entry name" value="Na/Glc_symporter_sf"/>
</dbReference>
<dbReference type="GO" id="GO:0005886">
    <property type="term" value="C:plasma membrane"/>
    <property type="evidence" value="ECO:0007669"/>
    <property type="project" value="UniProtKB-SubCell"/>
</dbReference>
<feature type="transmembrane region" description="Helical" evidence="13">
    <location>
        <begin position="166"/>
        <end position="189"/>
    </location>
</feature>
<evidence type="ECO:0000256" key="10">
    <source>
        <dbReference type="ARBA" id="ARBA00023201"/>
    </source>
</evidence>
<evidence type="ECO:0000256" key="11">
    <source>
        <dbReference type="RuleBase" id="RU362091"/>
    </source>
</evidence>
<feature type="transmembrane region" description="Helical" evidence="13">
    <location>
        <begin position="389"/>
        <end position="414"/>
    </location>
</feature>
<evidence type="ECO:0000313" key="15">
    <source>
        <dbReference type="Proteomes" id="UP000648187"/>
    </source>
</evidence>
<comment type="similarity">
    <text evidence="2 11">Belongs to the sodium:solute symporter (SSF) (TC 2.A.21) family.</text>
</comment>
<feature type="region of interest" description="Disordered" evidence="12">
    <location>
        <begin position="594"/>
        <end position="627"/>
    </location>
</feature>
<sequence length="657" mass="71442">MAVPHDEFRVAGLGVYSVWYIRVCIIVCSIMEEEKDAAAGGSAKQAYIFAGGGVSTLAMILSVARGTLGVRSFLGFPSELVYYGSAMWETLYGIILAFPIVCWVFVPVYYRLHTNSVYEYLQMRFGSRWVRRMAAATFLLRQVLNLSVTVYTPTVALHAVLALPHWASAAALTIVGIVFNLLGGLAAAIRADVIQTLTMIMVSGAFIIQATITAGGPQQVVSDNIDGGRLKFFQFTGDPTVRVDTLSAIIGQLFMSVSIYGCQQTFVQRYCSMSSEARVRRTLFANVPAVAVLFSLSWVVGMTLYAMYKYCDPFLLEKSQLLMKFCLSTCQDQFGFLPGMLGLFLGSLFNGALSFLVSNVNSLSTVTWEDFVSFAPAFKGITDKQQLTVIKIIGIIYALIIMCLSLCVGIVGGVVEGSQLVTSATSGALLGVFILAALCPIANGKGALWGMIASHIVTTWMAACRLLYVDKGVAMLPMSTEQCPNATQSILTHQALPVEVNVTLAHLAPLLQSINMSHPIPTESPIVTGLQKFYSISYMWYAVIGTLICVILGNIIGLLTGSEKDAFDERLLHPVVAKLAKKLPGPKRFYSTEKPAILDEKEGEKESSEKTEETVTDSTPNEPVDQKAGVFVTTGSRLFDVYDVRKSPTPSLVRTRL</sequence>
<dbReference type="PANTHER" id="PTHR42985:SF2">
    <property type="entry name" value="SODIUM-DEPENDENT MULTIVITAMIN TRANSPORTER"/>
    <property type="match status" value="1"/>
</dbReference>
<feature type="transmembrane region" description="Helical" evidence="13">
    <location>
        <begin position="245"/>
        <end position="262"/>
    </location>
</feature>
<evidence type="ECO:0000256" key="13">
    <source>
        <dbReference type="SAM" id="Phobius"/>
    </source>
</evidence>
<organism evidence="14 15">
    <name type="scientific">Spodoptera exigua</name>
    <name type="common">Beet armyworm</name>
    <name type="synonym">Noctua fulgens</name>
    <dbReference type="NCBI Taxonomy" id="7107"/>
    <lineage>
        <taxon>Eukaryota</taxon>
        <taxon>Metazoa</taxon>
        <taxon>Ecdysozoa</taxon>
        <taxon>Arthropoda</taxon>
        <taxon>Hexapoda</taxon>
        <taxon>Insecta</taxon>
        <taxon>Pterygota</taxon>
        <taxon>Neoptera</taxon>
        <taxon>Endopterygota</taxon>
        <taxon>Lepidoptera</taxon>
        <taxon>Glossata</taxon>
        <taxon>Ditrysia</taxon>
        <taxon>Noctuoidea</taxon>
        <taxon>Noctuidae</taxon>
        <taxon>Amphipyrinae</taxon>
        <taxon>Spodoptera</taxon>
    </lineage>
</organism>
<name>A0A835KYV9_SPOEX</name>